<evidence type="ECO:0000313" key="3">
    <source>
        <dbReference type="EMBL" id="AFY02733.1"/>
    </source>
</evidence>
<name>K7YYF0_BDEBC</name>
<dbReference type="SUPFAM" id="SSF53474">
    <property type="entry name" value="alpha/beta-Hydrolases"/>
    <property type="match status" value="1"/>
</dbReference>
<dbReference type="Proteomes" id="UP000010074">
    <property type="component" value="Chromosome"/>
</dbReference>
<evidence type="ECO:0000256" key="1">
    <source>
        <dbReference type="ARBA" id="ARBA00022729"/>
    </source>
</evidence>
<dbReference type="InterPro" id="IPR010126">
    <property type="entry name" value="Esterase_phb"/>
</dbReference>
<dbReference type="HOGENOM" id="CLU_027551_0_1_7"/>
<reference evidence="3 4" key="1">
    <citation type="journal article" date="2012" name="BMC Genomics">
        <title>Genome analysis of a simultaneously predatory and prey-independent, novel Bdellovibrio bacteriovorus from the River Tiber, supports in silico predictions of both ancient and recent lateral gene transfer from diverse bacteria.</title>
        <authorList>
            <person name="Hobley L."/>
            <person name="Lerner T.R."/>
            <person name="Williams L.E."/>
            <person name="Lambert C."/>
            <person name="Till R."/>
            <person name="Milner D.S."/>
            <person name="Basford S.M."/>
            <person name="Capeness M.J."/>
            <person name="Fenton A.K."/>
            <person name="Atterbury R.J."/>
            <person name="Harris M.A."/>
            <person name="Sockett R.E."/>
        </authorList>
    </citation>
    <scope>NUCLEOTIDE SEQUENCE [LARGE SCALE GENOMIC DNA]</scope>
    <source>
        <strain evidence="3 4">Tiberius</strain>
    </source>
</reference>
<dbReference type="AlphaFoldDB" id="K7YYF0"/>
<organism evidence="3 4">
    <name type="scientific">Bdellovibrio bacteriovorus str. Tiberius</name>
    <dbReference type="NCBI Taxonomy" id="1069642"/>
    <lineage>
        <taxon>Bacteria</taxon>
        <taxon>Pseudomonadati</taxon>
        <taxon>Bdellovibrionota</taxon>
        <taxon>Bdellovibrionia</taxon>
        <taxon>Bdellovibrionales</taxon>
        <taxon>Pseudobdellovibrionaceae</taxon>
        <taxon>Bdellovibrio</taxon>
    </lineage>
</organism>
<sequence length="268" mass="29756">MGWTVPTFSQAAAPRPLILWLHGCTQSAQEFMGLTGLAEKQQWMGLDAIIYTPEQSVLKNPLTCWNWFLPANQKRNQGKLKEITDHIQDLVKKGLVDPEQIYVGGFSAGGVLAAHFAYCYPDIFKAALIHSGAPYRILSRYRQAENDLGEKAIKCSRDISHRKLQEIVIVRGEKDKISTSSHAQKSLQQGLYFLNHSDDGQLNSSFTKVADSEDFIRWKASGGAVVSYIRVPGMGHAWSGGAAGYTFASPNTFDVTILFLSMIKSRSR</sequence>
<dbReference type="PATRIC" id="fig|1069642.3.peg.3024"/>
<protein>
    <submittedName>
        <fullName evidence="3">PHB depolymerase family esterase</fullName>
    </submittedName>
</protein>
<keyword evidence="2" id="KW-0378">Hydrolase</keyword>
<dbReference type="InterPro" id="IPR050955">
    <property type="entry name" value="Plant_Biomass_Hydrol_Est"/>
</dbReference>
<evidence type="ECO:0000313" key="4">
    <source>
        <dbReference type="Proteomes" id="UP000010074"/>
    </source>
</evidence>
<evidence type="ECO:0000256" key="2">
    <source>
        <dbReference type="ARBA" id="ARBA00022801"/>
    </source>
</evidence>
<dbReference type="Gene3D" id="3.40.50.1820">
    <property type="entry name" value="alpha/beta hydrolase"/>
    <property type="match status" value="1"/>
</dbReference>
<dbReference type="PANTHER" id="PTHR43037:SF1">
    <property type="entry name" value="BLL1128 PROTEIN"/>
    <property type="match status" value="1"/>
</dbReference>
<dbReference type="GO" id="GO:0016787">
    <property type="term" value="F:hydrolase activity"/>
    <property type="evidence" value="ECO:0007669"/>
    <property type="project" value="UniProtKB-KW"/>
</dbReference>
<dbReference type="Pfam" id="PF10503">
    <property type="entry name" value="Esterase_PHB"/>
    <property type="match status" value="1"/>
</dbReference>
<accession>K7YYF0</accession>
<dbReference type="EMBL" id="CP002930">
    <property type="protein sequence ID" value="AFY02733.1"/>
    <property type="molecule type" value="Genomic_DNA"/>
</dbReference>
<dbReference type="PANTHER" id="PTHR43037">
    <property type="entry name" value="UNNAMED PRODUCT-RELATED"/>
    <property type="match status" value="1"/>
</dbReference>
<dbReference type="KEGG" id="bbat:Bdt_3058"/>
<keyword evidence="1" id="KW-0732">Signal</keyword>
<gene>
    <name evidence="3" type="ORF">Bdt_3058</name>
</gene>
<dbReference type="GO" id="GO:0005576">
    <property type="term" value="C:extracellular region"/>
    <property type="evidence" value="ECO:0007669"/>
    <property type="project" value="InterPro"/>
</dbReference>
<dbReference type="InterPro" id="IPR029058">
    <property type="entry name" value="AB_hydrolase_fold"/>
</dbReference>
<proteinExistence type="predicted"/>